<dbReference type="EMBL" id="CADCXU010023023">
    <property type="protein sequence ID" value="CAB0010387.1"/>
    <property type="molecule type" value="Genomic_DNA"/>
</dbReference>
<proteinExistence type="predicted"/>
<dbReference type="AlphaFoldDB" id="A0A6H5H4E4"/>
<keyword evidence="3" id="KW-1185">Reference proteome</keyword>
<feature type="compositionally biased region" description="Polar residues" evidence="1">
    <location>
        <begin position="33"/>
        <end position="48"/>
    </location>
</feature>
<reference evidence="2 3" key="1">
    <citation type="submission" date="2020-02" db="EMBL/GenBank/DDBJ databases">
        <authorList>
            <person name="Ferguson B K."/>
        </authorList>
    </citation>
    <scope>NUCLEOTIDE SEQUENCE [LARGE SCALE GENOMIC DNA]</scope>
</reference>
<evidence type="ECO:0000313" key="3">
    <source>
        <dbReference type="Proteomes" id="UP000479000"/>
    </source>
</evidence>
<evidence type="ECO:0000256" key="1">
    <source>
        <dbReference type="SAM" id="MobiDB-lite"/>
    </source>
</evidence>
<feature type="compositionally biased region" description="Basic residues" evidence="1">
    <location>
        <begin position="53"/>
        <end position="70"/>
    </location>
</feature>
<feature type="region of interest" description="Disordered" evidence="1">
    <location>
        <begin position="33"/>
        <end position="106"/>
    </location>
</feature>
<evidence type="ECO:0000313" key="2">
    <source>
        <dbReference type="EMBL" id="CAB0010387.1"/>
    </source>
</evidence>
<gene>
    <name evidence="2" type="ORF">NTEN_LOCUS15432</name>
</gene>
<name>A0A6H5H4E4_9HEMI</name>
<dbReference type="Proteomes" id="UP000479000">
    <property type="component" value="Unassembled WGS sequence"/>
</dbReference>
<accession>A0A6H5H4E4</accession>
<feature type="compositionally biased region" description="Basic residues" evidence="1">
    <location>
        <begin position="95"/>
        <end position="106"/>
    </location>
</feature>
<organism evidence="2 3">
    <name type="scientific">Nesidiocoris tenuis</name>
    <dbReference type="NCBI Taxonomy" id="355587"/>
    <lineage>
        <taxon>Eukaryota</taxon>
        <taxon>Metazoa</taxon>
        <taxon>Ecdysozoa</taxon>
        <taxon>Arthropoda</taxon>
        <taxon>Hexapoda</taxon>
        <taxon>Insecta</taxon>
        <taxon>Pterygota</taxon>
        <taxon>Neoptera</taxon>
        <taxon>Paraneoptera</taxon>
        <taxon>Hemiptera</taxon>
        <taxon>Heteroptera</taxon>
        <taxon>Panheteroptera</taxon>
        <taxon>Cimicomorpha</taxon>
        <taxon>Miridae</taxon>
        <taxon>Dicyphina</taxon>
        <taxon>Nesidiocoris</taxon>
    </lineage>
</organism>
<protein>
    <submittedName>
        <fullName evidence="2">Uncharacterized protein</fullName>
    </submittedName>
</protein>
<sequence length="179" mass="20478">MCPSALSNKAYDDTAQPADVLYSSPAWIQRSLTLSTPRWTKPTKTAPTPRNRSQPKRQRSSRRSVWRAGSRRRDNRSTTSASWVSPGVVSSHLGRSGRRTAAPRRTSRNCYRHFAIRSHAQGHRADRAVPYSVDVLEALAKKRRKSLRIFRKSFQERRVILPPRNLSVEWANSLESENL</sequence>